<dbReference type="AlphaFoldDB" id="A0A1G9RS08"/>
<dbReference type="EMBL" id="FNGY01000003">
    <property type="protein sequence ID" value="SDM26099.1"/>
    <property type="molecule type" value="Genomic_DNA"/>
</dbReference>
<name>A0A1G9RS08_9SPHI</name>
<sequence>MVKIFYYDYESENLLEEADAEEAPLEEFIEEVYELDDDNISYIGLITEQERYKIKSDDYDSYVIYKFDDESADYLMVDLGDFEKCKSFIISQFPVKPLASYDKVESASENKWLPPNWNKN</sequence>
<protein>
    <submittedName>
        <fullName evidence="1">Uncharacterized protein</fullName>
    </submittedName>
</protein>
<dbReference type="Proteomes" id="UP000183200">
    <property type="component" value="Unassembled WGS sequence"/>
</dbReference>
<proteinExistence type="predicted"/>
<evidence type="ECO:0000313" key="1">
    <source>
        <dbReference type="EMBL" id="SDM26099.1"/>
    </source>
</evidence>
<keyword evidence="2" id="KW-1185">Reference proteome</keyword>
<dbReference type="RefSeq" id="WP_074605990.1">
    <property type="nucleotide sequence ID" value="NZ_FNGY01000003.1"/>
</dbReference>
<evidence type="ECO:0000313" key="2">
    <source>
        <dbReference type="Proteomes" id="UP000183200"/>
    </source>
</evidence>
<organism evidence="1 2">
    <name type="scientific">Pedobacter steynii</name>
    <dbReference type="NCBI Taxonomy" id="430522"/>
    <lineage>
        <taxon>Bacteria</taxon>
        <taxon>Pseudomonadati</taxon>
        <taxon>Bacteroidota</taxon>
        <taxon>Sphingobacteriia</taxon>
        <taxon>Sphingobacteriales</taxon>
        <taxon>Sphingobacteriaceae</taxon>
        <taxon>Pedobacter</taxon>
    </lineage>
</organism>
<accession>A0A1G9RS08</accession>
<dbReference type="OrthoDB" id="1440449at2"/>
<gene>
    <name evidence="1" type="ORF">SAMN05421820_103340</name>
</gene>
<reference evidence="2" key="1">
    <citation type="submission" date="2016-10" db="EMBL/GenBank/DDBJ databases">
        <authorList>
            <person name="Varghese N."/>
            <person name="Submissions S."/>
        </authorList>
    </citation>
    <scope>NUCLEOTIDE SEQUENCE [LARGE SCALE GENOMIC DNA]</scope>
    <source>
        <strain evidence="2">DSM 19110</strain>
    </source>
</reference>